<dbReference type="CDD" id="cd00033">
    <property type="entry name" value="CCP"/>
    <property type="match status" value="4"/>
</dbReference>
<evidence type="ECO:0000259" key="9">
    <source>
        <dbReference type="PROSITE" id="PS50923"/>
    </source>
</evidence>
<keyword evidence="4 7" id="KW-1015">Disulfide bond</keyword>
<keyword evidence="1 7" id="KW-0768">Sushi</keyword>
<dbReference type="InterPro" id="IPR000436">
    <property type="entry name" value="Sushi_SCR_CCP_dom"/>
</dbReference>
<evidence type="ECO:0000256" key="7">
    <source>
        <dbReference type="PROSITE-ProRule" id="PRU00302"/>
    </source>
</evidence>
<keyword evidence="6" id="KW-0899">Viral immunoevasion</keyword>
<name>A0A9Q8QW99_9GAMA</name>
<keyword evidence="10" id="KW-0946">Virion</keyword>
<feature type="domain" description="Sushi" evidence="9">
    <location>
        <begin position="152"/>
        <end position="214"/>
    </location>
</feature>
<dbReference type="PANTHER" id="PTHR19325">
    <property type="entry name" value="COMPLEMENT COMPONENT-RELATED SUSHI DOMAIN-CONTAINING"/>
    <property type="match status" value="1"/>
</dbReference>
<keyword evidence="5" id="KW-0325">Glycoprotein</keyword>
<keyword evidence="2" id="KW-0732">Signal</keyword>
<dbReference type="GO" id="GO:0042784">
    <property type="term" value="P:symbiont-mediated suppression of host complement activation"/>
    <property type="evidence" value="ECO:0007669"/>
    <property type="project" value="UniProtKB-KW"/>
</dbReference>
<accession>A0A9Q8QW99</accession>
<organism evidence="10 11">
    <name type="scientific">Saguinine gammaherpesvirus 1</name>
    <dbReference type="NCBI Taxonomy" id="2169901"/>
    <lineage>
        <taxon>Viruses</taxon>
        <taxon>Duplodnaviria</taxon>
        <taxon>Heunggongvirae</taxon>
        <taxon>Peploviricota</taxon>
        <taxon>Herviviricetes</taxon>
        <taxon>Herpesvirales</taxon>
        <taxon>Orthoherpesviridae</taxon>
        <taxon>Gammaherpesvirinae</taxon>
    </lineage>
</organism>
<keyword evidence="6" id="KW-1087">Inhibition of host complement factors by virus</keyword>
<feature type="domain" description="Sushi" evidence="9">
    <location>
        <begin position="23"/>
        <end position="85"/>
    </location>
</feature>
<dbReference type="EMBL" id="OK337614">
    <property type="protein sequence ID" value="UNP64516.1"/>
    <property type="molecule type" value="Genomic_DNA"/>
</dbReference>
<dbReference type="PROSITE" id="PS50923">
    <property type="entry name" value="SUSHI"/>
    <property type="match status" value="4"/>
</dbReference>
<sequence>MKHYMCLSIGVLCVISWITPITGDCPFPRLRTLKPTEYYDQGSWPTGAMITFECRPGYTKFTPRTPLTSTCLADGTWTPVTPCKKKNCKYPGEVLNGKIIFENEEEALSYGSSYRVECEPGFNLVGSKQITCITDERDGMVWSAPLPQCEVTKCIPPQVTTNVNFQPQLDVYSYRESISFSCEKQNPVLTLVGQPTAYCTESGTWSTTPPECKLVKCPVPSIPNGRISPQQSKPYSYNQQVKVDCIDPFIIQGPETITCQSNNEWHPSLPSCIPKPVYQPTEEDIGDESVSSTPNDDTDPSKKGNGKFIPCLCCNK</sequence>
<evidence type="ECO:0000256" key="5">
    <source>
        <dbReference type="ARBA" id="ARBA00023180"/>
    </source>
</evidence>
<proteinExistence type="predicted"/>
<keyword evidence="6" id="KW-0945">Host-virus interaction</keyword>
<dbReference type="GO" id="GO:0019031">
    <property type="term" value="C:viral envelope"/>
    <property type="evidence" value="ECO:0007669"/>
    <property type="project" value="UniProtKB-KW"/>
</dbReference>
<dbReference type="Proteomes" id="UP001142430">
    <property type="component" value="Segment"/>
</dbReference>
<evidence type="ECO:0000256" key="2">
    <source>
        <dbReference type="ARBA" id="ARBA00022729"/>
    </source>
</evidence>
<dbReference type="InterPro" id="IPR050350">
    <property type="entry name" value="Compl-Cell_Adhes-Reg"/>
</dbReference>
<comment type="caution">
    <text evidence="7">Lacks conserved residue(s) required for the propagation of feature annotation.</text>
</comment>
<dbReference type="PANTHER" id="PTHR19325:SF560">
    <property type="entry name" value="SUSHI, VON WILLEBRAND FACTOR TYPE A, EGF AND PENTRAXIN DOMAIN-CONTAINING PROTEIN 1"/>
    <property type="match status" value="1"/>
</dbReference>
<dbReference type="InterPro" id="IPR035976">
    <property type="entry name" value="Sushi/SCR/CCP_sf"/>
</dbReference>
<evidence type="ECO:0000256" key="8">
    <source>
        <dbReference type="SAM" id="MobiDB-lite"/>
    </source>
</evidence>
<keyword evidence="10" id="KW-0261">Viral envelope protein</keyword>
<evidence type="ECO:0000256" key="4">
    <source>
        <dbReference type="ARBA" id="ARBA00023157"/>
    </source>
</evidence>
<evidence type="ECO:0000256" key="1">
    <source>
        <dbReference type="ARBA" id="ARBA00022659"/>
    </source>
</evidence>
<evidence type="ECO:0000256" key="3">
    <source>
        <dbReference type="ARBA" id="ARBA00022737"/>
    </source>
</evidence>
<protein>
    <submittedName>
        <fullName evidence="10">BLLF1-like major outer envelope glycoprotein</fullName>
    </submittedName>
</protein>
<feature type="domain" description="Sushi" evidence="9">
    <location>
        <begin position="215"/>
        <end position="274"/>
    </location>
</feature>
<evidence type="ECO:0000313" key="11">
    <source>
        <dbReference type="Proteomes" id="UP001142430"/>
    </source>
</evidence>
<feature type="disulfide bond" evidence="7">
    <location>
        <begin position="245"/>
        <end position="272"/>
    </location>
</feature>
<evidence type="ECO:0000256" key="6">
    <source>
        <dbReference type="ARBA" id="ARBA00023252"/>
    </source>
</evidence>
<dbReference type="Pfam" id="PF00084">
    <property type="entry name" value="Sushi"/>
    <property type="match status" value="4"/>
</dbReference>
<keyword evidence="3" id="KW-0677">Repeat</keyword>
<dbReference type="FunFam" id="2.10.70.10:FF:000014">
    <property type="entry name" value="Membrane cofactor protein"/>
    <property type="match status" value="1"/>
</dbReference>
<dbReference type="Gene3D" id="2.10.70.10">
    <property type="entry name" value="Complement Module, domain 1"/>
    <property type="match status" value="4"/>
</dbReference>
<feature type="domain" description="Sushi" evidence="9">
    <location>
        <begin position="86"/>
        <end position="151"/>
    </location>
</feature>
<reference evidence="10" key="1">
    <citation type="submission" date="2021-09" db="EMBL/GenBank/DDBJ databases">
        <title>The complete genome of the Saguinine gammaherpesvirus 1 (SgGHV-1).</title>
        <authorList>
            <person name="Marti-Carreras J."/>
            <person name="Maes P."/>
        </authorList>
    </citation>
    <scope>NUCLEOTIDE SEQUENCE</scope>
    <source>
        <strain evidence="10">S338D</strain>
    </source>
</reference>
<feature type="region of interest" description="Disordered" evidence="8">
    <location>
        <begin position="276"/>
        <end position="306"/>
    </location>
</feature>
<evidence type="ECO:0000313" key="10">
    <source>
        <dbReference type="EMBL" id="UNP64516.1"/>
    </source>
</evidence>
<dbReference type="SUPFAM" id="SSF57535">
    <property type="entry name" value="Complement control module/SCR domain"/>
    <property type="match status" value="4"/>
</dbReference>
<dbReference type="SMART" id="SM00032">
    <property type="entry name" value="CCP"/>
    <property type="match status" value="4"/>
</dbReference>